<dbReference type="Proteomes" id="UP001212152">
    <property type="component" value="Unassembled WGS sequence"/>
</dbReference>
<gene>
    <name evidence="2" type="ORF">HDU87_007562</name>
</gene>
<comment type="caution">
    <text evidence="2">The sequence shown here is derived from an EMBL/GenBank/DDBJ whole genome shotgun (WGS) entry which is preliminary data.</text>
</comment>
<dbReference type="PANTHER" id="PTHR37171:SF1">
    <property type="entry name" value="SERINE_THREONINE-PROTEIN KINASE YRZF-RELATED"/>
    <property type="match status" value="1"/>
</dbReference>
<name>A0AAD5XTR2_9FUNG</name>
<protein>
    <submittedName>
        <fullName evidence="2">Uncharacterized protein</fullName>
    </submittedName>
</protein>
<evidence type="ECO:0000313" key="3">
    <source>
        <dbReference type="Proteomes" id="UP001212152"/>
    </source>
</evidence>
<dbReference type="AlphaFoldDB" id="A0AAD5XTR2"/>
<feature type="compositionally biased region" description="Polar residues" evidence="1">
    <location>
        <begin position="265"/>
        <end position="275"/>
    </location>
</feature>
<dbReference type="PANTHER" id="PTHR37171">
    <property type="entry name" value="SERINE/THREONINE-PROTEIN KINASE YRZF-RELATED"/>
    <property type="match status" value="1"/>
</dbReference>
<dbReference type="EMBL" id="JADGJQ010000007">
    <property type="protein sequence ID" value="KAJ3183139.1"/>
    <property type="molecule type" value="Genomic_DNA"/>
</dbReference>
<reference evidence="2" key="1">
    <citation type="submission" date="2020-05" db="EMBL/GenBank/DDBJ databases">
        <title>Phylogenomic resolution of chytrid fungi.</title>
        <authorList>
            <person name="Stajich J.E."/>
            <person name="Amses K."/>
            <person name="Simmons R."/>
            <person name="Seto K."/>
            <person name="Myers J."/>
            <person name="Bonds A."/>
            <person name="Quandt C.A."/>
            <person name="Barry K."/>
            <person name="Liu P."/>
            <person name="Grigoriev I."/>
            <person name="Longcore J.E."/>
            <person name="James T.Y."/>
        </authorList>
    </citation>
    <scope>NUCLEOTIDE SEQUENCE</scope>
    <source>
        <strain evidence="2">JEL0379</strain>
    </source>
</reference>
<evidence type="ECO:0000313" key="2">
    <source>
        <dbReference type="EMBL" id="KAJ3183139.1"/>
    </source>
</evidence>
<accession>A0AAD5XTR2</accession>
<feature type="region of interest" description="Disordered" evidence="1">
    <location>
        <begin position="244"/>
        <end position="306"/>
    </location>
</feature>
<feature type="compositionally biased region" description="Polar residues" evidence="1">
    <location>
        <begin position="285"/>
        <end position="306"/>
    </location>
</feature>
<organism evidence="2 3">
    <name type="scientific">Geranomyces variabilis</name>
    <dbReference type="NCBI Taxonomy" id="109894"/>
    <lineage>
        <taxon>Eukaryota</taxon>
        <taxon>Fungi</taxon>
        <taxon>Fungi incertae sedis</taxon>
        <taxon>Chytridiomycota</taxon>
        <taxon>Chytridiomycota incertae sedis</taxon>
        <taxon>Chytridiomycetes</taxon>
        <taxon>Spizellomycetales</taxon>
        <taxon>Powellomycetaceae</taxon>
        <taxon>Geranomyces</taxon>
    </lineage>
</organism>
<keyword evidence="3" id="KW-1185">Reference proteome</keyword>
<evidence type="ECO:0000256" key="1">
    <source>
        <dbReference type="SAM" id="MobiDB-lite"/>
    </source>
</evidence>
<sequence length="433" mass="46459">MANATDTWLDLPLPAYDDFLSVTAGTTVSPHGIRPRSVLHWPQFLTEAAAYRFPHMKASNIVSITGFDYNCDHQLYLHWKAICGGKAFCGSVAADPAKIYYVGLEMPDPRGGCPDLSVTCGTQMNPMRNPTIFVMEVKKTPVLHHSPTGTAPLHIRYNTGVGTYDQGRTSGDTAVVLAIFQANGYLNAHSLRYGALTTYDFTWFLRREGDVLYISDPIHSQAAGPASCSVMRAIAHTLTLSLGNNGTDGRSPPAPSYQAPHGVSSGETSGMSTEHSSYHPGSGDCETSATDENNNGSGSGTLSDAPTMSTYEKSYHSAEVYVHNFLAGVARYAESVIAPAAAPAADTIRILNPSLHPITSRYTPQNPQDIVWGSSPGHGLHGTVIRCQWKDHDVPIKTVDRKSHANAATLSVVCTHDVATRNTCPFHLCGSGV</sequence>
<dbReference type="InterPro" id="IPR052396">
    <property type="entry name" value="Meiotic_Drive_Suppr_Kinase"/>
</dbReference>
<proteinExistence type="predicted"/>